<proteinExistence type="predicted"/>
<evidence type="ECO:0000313" key="3">
    <source>
        <dbReference type="Proteomes" id="UP001279734"/>
    </source>
</evidence>
<protein>
    <submittedName>
        <fullName evidence="2">Uncharacterized protein</fullName>
    </submittedName>
</protein>
<gene>
    <name evidence="2" type="ORF">Nepgr_001597</name>
</gene>
<name>A0AAD3P5D6_NEPGR</name>
<evidence type="ECO:0000256" key="1">
    <source>
        <dbReference type="SAM" id="MobiDB-lite"/>
    </source>
</evidence>
<dbReference type="AlphaFoldDB" id="A0AAD3P5D6"/>
<reference evidence="2" key="1">
    <citation type="submission" date="2023-05" db="EMBL/GenBank/DDBJ databases">
        <title>Nepenthes gracilis genome sequencing.</title>
        <authorList>
            <person name="Fukushima K."/>
        </authorList>
    </citation>
    <scope>NUCLEOTIDE SEQUENCE</scope>
    <source>
        <strain evidence="2">SING2019-196</strain>
    </source>
</reference>
<organism evidence="2 3">
    <name type="scientific">Nepenthes gracilis</name>
    <name type="common">Slender pitcher plant</name>
    <dbReference type="NCBI Taxonomy" id="150966"/>
    <lineage>
        <taxon>Eukaryota</taxon>
        <taxon>Viridiplantae</taxon>
        <taxon>Streptophyta</taxon>
        <taxon>Embryophyta</taxon>
        <taxon>Tracheophyta</taxon>
        <taxon>Spermatophyta</taxon>
        <taxon>Magnoliopsida</taxon>
        <taxon>eudicotyledons</taxon>
        <taxon>Gunneridae</taxon>
        <taxon>Pentapetalae</taxon>
        <taxon>Caryophyllales</taxon>
        <taxon>Nepenthaceae</taxon>
        <taxon>Nepenthes</taxon>
    </lineage>
</organism>
<accession>A0AAD3P5D6</accession>
<dbReference type="Proteomes" id="UP001279734">
    <property type="component" value="Unassembled WGS sequence"/>
</dbReference>
<keyword evidence="3" id="KW-1185">Reference proteome</keyword>
<comment type="caution">
    <text evidence="2">The sequence shown here is derived from an EMBL/GenBank/DDBJ whole genome shotgun (WGS) entry which is preliminary data.</text>
</comment>
<feature type="compositionally biased region" description="Low complexity" evidence="1">
    <location>
        <begin position="26"/>
        <end position="38"/>
    </location>
</feature>
<evidence type="ECO:0000313" key="2">
    <source>
        <dbReference type="EMBL" id="GMG99757.1"/>
    </source>
</evidence>
<dbReference type="EMBL" id="BSYO01000001">
    <property type="protein sequence ID" value="GMG99757.1"/>
    <property type="molecule type" value="Genomic_DNA"/>
</dbReference>
<sequence>MLSSPSYPQWPAVRDTPSGRRQPVEGVGNVKVKNNSVSKPRRRSLDSQDLLTNSPPWPPINGQKVDEKDVASVDWIDKVIAKQHALVRRSSANEDDLEKKKPIASINACTSLLDLDMKTVV</sequence>
<feature type="region of interest" description="Disordered" evidence="1">
    <location>
        <begin position="1"/>
        <end position="64"/>
    </location>
</feature>